<protein>
    <submittedName>
        <fullName evidence="1">Uncharacterized protein</fullName>
    </submittedName>
</protein>
<dbReference type="KEGG" id="vg:26633243"/>
<keyword evidence="2" id="KW-1185">Reference proteome</keyword>
<gene>
    <name evidence="1" type="ORF">TSARBOMBA_103</name>
</gene>
<name>A0A0K2CZR3_9CAUD</name>
<sequence length="179" mass="20437">MVLRMAIKKPLDLVKFVSSVPVLSDGTIPFNVLDDSKEFVSTLYKPVYSLSSVARLTLEDIKTDKIELINVELDPNTIVAQVMKSDLATYNPRIYALMTSVVLESFALLYSIEAASTNLQYIAAKDFLRIKENINYLADYFGTEKKYRSMIETLRNMHISFGYLENQVDVIMSNNWTVR</sequence>
<accession>A0A0K2CZR3</accession>
<proteinExistence type="predicted"/>
<dbReference type="OrthoDB" id="10903at10239"/>
<dbReference type="Proteomes" id="UP000204602">
    <property type="component" value="Segment"/>
</dbReference>
<organism evidence="1 2">
    <name type="scientific">Bacillus phage TsarBomba</name>
    <dbReference type="NCBI Taxonomy" id="1690456"/>
    <lineage>
        <taxon>Viruses</taxon>
        <taxon>Duplodnaviria</taxon>
        <taxon>Heunggongvirae</taxon>
        <taxon>Uroviricota</taxon>
        <taxon>Caudoviricetes</taxon>
        <taxon>Herelleviridae</taxon>
        <taxon>Bastillevirinae</taxon>
        <taxon>Tsarbombavirus</taxon>
        <taxon>Tsarbombavirus tsarbomba</taxon>
    </lineage>
</organism>
<dbReference type="EMBL" id="KT224359">
    <property type="protein sequence ID" value="ALA13034.1"/>
    <property type="molecule type" value="Genomic_DNA"/>
</dbReference>
<dbReference type="RefSeq" id="YP_009206918.1">
    <property type="nucleotide sequence ID" value="NC_028890.1"/>
</dbReference>
<evidence type="ECO:0000313" key="2">
    <source>
        <dbReference type="Proteomes" id="UP000204602"/>
    </source>
</evidence>
<evidence type="ECO:0000313" key="1">
    <source>
        <dbReference type="EMBL" id="ALA13034.1"/>
    </source>
</evidence>
<dbReference type="GeneID" id="26633243"/>
<reference evidence="1 2" key="1">
    <citation type="journal article" date="2015" name="Genome Announc.">
        <title>Complete Genome Sequence of Bacillus cereus Group Phage TsarBomba.</title>
        <authorList>
            <person name="Erill I."/>
            <person name="Caruso S.M."/>
        </authorList>
    </citation>
    <scope>NUCLEOTIDE SEQUENCE [LARGE SCALE GENOMIC DNA]</scope>
</reference>